<sequence length="529" mass="62600">MEILKRTWNNAITNESTLNFNLDMFAYSSRNFIQDYEKNKNRFKNALIENDDIALANLLYTLDIRNGKGERALFKSYFSALIEMNKDYAIQTLPYISELGRWDYVFEGIGTEIEEAVYDFVRAYLMMDIENYNDNKLISLLAKWLPSIKTHNKKNYFGIKLAKKLNLTEKEYRKILSKLRDRLNIVEKHITNKEYEKIDYISVPSKAMVKYKNLFFAKDEVRFKEFIEELKATKKPKYDNLFMNDFVKMYLDNLRKVGVNYSYGKTIKESYKNSISRLIKGLSPRELEEKQILLQNLNNEKNLINTMWKKQTKIEFNKNVLVIADTSGSMKGTPFETAVSLAIYISQNNKSKQWRNRFIIFSTNCIKYSYNKNAEFTDILDEIPFIVENTNIDKVFKKILTDSLKKNLPQLDEVIIISDMEFDMVQNKNDMSNFKHWKSEFAKYNYELPKIIFWNVARNVGSFPVTKLDYGTCLVSGYSKNILKSIIDIENFDPIDVMLKTLEEKNYFEMVKNIKENLNRKEFDHLEEK</sequence>
<evidence type="ECO:0000259" key="2">
    <source>
        <dbReference type="Pfam" id="PF25043"/>
    </source>
</evidence>
<feature type="domain" description="DUF7788" evidence="2">
    <location>
        <begin position="320"/>
        <end position="506"/>
    </location>
</feature>
<dbReference type="Gene3D" id="3.40.50.410">
    <property type="entry name" value="von Willebrand factor, type A domain"/>
    <property type="match status" value="1"/>
</dbReference>
<evidence type="ECO:0000259" key="1">
    <source>
        <dbReference type="Pfam" id="PF11443"/>
    </source>
</evidence>
<gene>
    <name evidence="3" type="ORF">RN96_05275</name>
</gene>
<dbReference type="RefSeq" id="WP_098702598.1">
    <property type="nucleotide sequence ID" value="NZ_NJGI01000001.1"/>
</dbReference>
<evidence type="ECO:0000313" key="3">
    <source>
        <dbReference type="EMBL" id="PGH22539.1"/>
    </source>
</evidence>
<comment type="caution">
    <text evidence="3">The sequence shown here is derived from an EMBL/GenBank/DDBJ whole genome shotgun (WGS) entry which is preliminary data.</text>
</comment>
<dbReference type="SUPFAM" id="SSF53300">
    <property type="entry name" value="vWA-like"/>
    <property type="match status" value="1"/>
</dbReference>
<dbReference type="Proteomes" id="UP000222862">
    <property type="component" value="Unassembled WGS sequence"/>
</dbReference>
<dbReference type="InterPro" id="IPR036465">
    <property type="entry name" value="vWFA_dom_sf"/>
</dbReference>
<evidence type="ECO:0008006" key="5">
    <source>
        <dbReference type="Google" id="ProtNLM"/>
    </source>
</evidence>
<evidence type="ECO:0000313" key="4">
    <source>
        <dbReference type="Proteomes" id="UP000222862"/>
    </source>
</evidence>
<protein>
    <recommendedName>
        <fullName evidence="5">DUF2828 family protein</fullName>
    </recommendedName>
</protein>
<proteinExistence type="predicted"/>
<dbReference type="Pfam" id="PF11443">
    <property type="entry name" value="DUF2828"/>
    <property type="match status" value="1"/>
</dbReference>
<dbReference type="InterPro" id="IPR056690">
    <property type="entry name" value="DUF7788"/>
</dbReference>
<organism evidence="3 4">
    <name type="scientific">Fusobacterium nucleatum subsp. polymorphum</name>
    <name type="common">Fusobacterium polymorphum</name>
    <dbReference type="NCBI Taxonomy" id="76857"/>
    <lineage>
        <taxon>Bacteria</taxon>
        <taxon>Fusobacteriati</taxon>
        <taxon>Fusobacteriota</taxon>
        <taxon>Fusobacteriia</taxon>
        <taxon>Fusobacteriales</taxon>
        <taxon>Fusobacteriaceae</taxon>
        <taxon>Fusobacterium</taxon>
    </lineage>
</organism>
<name>A0A2B7YNA2_FUSNP</name>
<feature type="domain" description="DUF2828" evidence="1">
    <location>
        <begin position="157"/>
        <end position="234"/>
    </location>
</feature>
<dbReference type="Pfam" id="PF25043">
    <property type="entry name" value="DUF7788"/>
    <property type="match status" value="1"/>
</dbReference>
<dbReference type="PANTHER" id="PTHR31373">
    <property type="entry name" value="OS06G0652100 PROTEIN"/>
    <property type="match status" value="1"/>
</dbReference>
<accession>A0A2B7YNA2</accession>
<dbReference type="EMBL" id="NJGI01000001">
    <property type="protein sequence ID" value="PGH22539.1"/>
    <property type="molecule type" value="Genomic_DNA"/>
</dbReference>
<dbReference type="STRING" id="76857.RO02_04175"/>
<reference evidence="3 4" key="1">
    <citation type="submission" date="2017-06" db="EMBL/GenBank/DDBJ databases">
        <title>Genome sequencing of Fusobacterium nucleatum subsp. polymorphum KCOM 1232 (=ChDC F37).</title>
        <authorList>
            <person name="Kook J.-K."/>
            <person name="Park S.-N."/>
            <person name="Lim Y.K."/>
            <person name="Roh H."/>
        </authorList>
    </citation>
    <scope>NUCLEOTIDE SEQUENCE [LARGE SCALE GENOMIC DNA]</scope>
    <source>
        <strain evidence="4">KCOM 1232 ( ChDC F37)</strain>
    </source>
</reference>
<dbReference type="InterPro" id="IPR058580">
    <property type="entry name" value="DUF2828"/>
</dbReference>
<dbReference type="AlphaFoldDB" id="A0A2B7YNA2"/>
<dbReference type="InterPro" id="IPR011205">
    <property type="entry name" value="UCP015417_vWA"/>
</dbReference>
<dbReference type="PANTHER" id="PTHR31373:SF27">
    <property type="entry name" value="TROVE DOMAIN-CONTAINING PROTEIN"/>
    <property type="match status" value="1"/>
</dbReference>